<accession>A0A1M7UU28</accession>
<evidence type="ECO:0000313" key="2">
    <source>
        <dbReference type="Proteomes" id="UP000184010"/>
    </source>
</evidence>
<proteinExistence type="predicted"/>
<protein>
    <recommendedName>
        <fullName evidence="3">ASCH domain-containing protein</fullName>
    </recommendedName>
</protein>
<sequence length="246" mass="28852">MGQKSLILDKSGISANERPILFSTPMVRAILEGRKGMTRRVMREQPIEDENGYWHLLKNGHRFNLGGHVGKQRDGTSIHPYGIEDLVAKHAPYKPGDLLWVRETWRQQPHEYDAITGEYSDFECQYKADYTVEENACYGRCGGLAPWKWRPSIFMPREAARLFLRVIGVRVERLQTITEEEAQNEGVSDPYEYQPPEYYEQPHIRGMEYHRSAFAGLWDSLNVKRGFRWETNPWVWVYELEKEAQK</sequence>
<dbReference type="RefSeq" id="WP_018213643.1">
    <property type="nucleotide sequence ID" value="NZ_FRDN01000017.1"/>
</dbReference>
<dbReference type="AlphaFoldDB" id="A0A1M7UU28"/>
<evidence type="ECO:0000313" key="1">
    <source>
        <dbReference type="EMBL" id="SHN86469.1"/>
    </source>
</evidence>
<dbReference type="STRING" id="1121395.SAMN02745215_04639"/>
<evidence type="ECO:0008006" key="3">
    <source>
        <dbReference type="Google" id="ProtNLM"/>
    </source>
</evidence>
<reference evidence="2" key="1">
    <citation type="submission" date="2016-12" db="EMBL/GenBank/DDBJ databases">
        <authorList>
            <person name="Varghese N."/>
            <person name="Submissions S."/>
        </authorList>
    </citation>
    <scope>NUCLEOTIDE SEQUENCE [LARGE SCALE GENOMIC DNA]</scope>
    <source>
        <strain evidence="2">DSM 11544</strain>
    </source>
</reference>
<gene>
    <name evidence="1" type="ORF">SAMN02745215_04639</name>
</gene>
<keyword evidence="2" id="KW-1185">Reference proteome</keyword>
<organism evidence="1 2">
    <name type="scientific">Desulfitobacterium chlororespirans DSM 11544</name>
    <dbReference type="NCBI Taxonomy" id="1121395"/>
    <lineage>
        <taxon>Bacteria</taxon>
        <taxon>Bacillati</taxon>
        <taxon>Bacillota</taxon>
        <taxon>Clostridia</taxon>
        <taxon>Eubacteriales</taxon>
        <taxon>Desulfitobacteriaceae</taxon>
        <taxon>Desulfitobacterium</taxon>
    </lineage>
</organism>
<dbReference type="Proteomes" id="UP000184010">
    <property type="component" value="Unassembled WGS sequence"/>
</dbReference>
<name>A0A1M7UU28_9FIRM</name>
<dbReference type="EMBL" id="FRDN01000017">
    <property type="protein sequence ID" value="SHN86469.1"/>
    <property type="molecule type" value="Genomic_DNA"/>
</dbReference>